<dbReference type="InterPro" id="IPR033469">
    <property type="entry name" value="CYTH-like_dom_sf"/>
</dbReference>
<reference evidence="3" key="1">
    <citation type="submission" date="2015-04" db="EMBL/GenBank/DDBJ databases">
        <title>Physiological reanalysis, assessment of diazotrophy, and genome sequences of multiple isolates of Streptomyces thermoautotrophicus.</title>
        <authorList>
            <person name="MacKellar D.C."/>
            <person name="Lieber L."/>
            <person name="Norman J."/>
            <person name="Bolger A."/>
            <person name="Tobin C."/>
            <person name="Murray J.W."/>
            <person name="Chang R."/>
            <person name="Ford T."/>
            <person name="Nguyen P.Q."/>
            <person name="Woodward J."/>
            <person name="Permingeat H."/>
            <person name="Joshi N.S."/>
            <person name="Silver P.A."/>
            <person name="Usadel B."/>
            <person name="Rutherford A.W."/>
            <person name="Friesen M."/>
            <person name="Prell J."/>
        </authorList>
    </citation>
    <scope>NUCLEOTIDE SEQUENCE [LARGE SCALE GENOMIC DNA]</scope>
    <source>
        <strain evidence="3">H1</strain>
    </source>
</reference>
<comment type="caution">
    <text evidence="2">The sequence shown here is derived from an EMBL/GenBank/DDBJ whole genome shotgun (WGS) entry which is preliminary data.</text>
</comment>
<dbReference type="Pfam" id="PF01928">
    <property type="entry name" value="CYTH"/>
    <property type="match status" value="1"/>
</dbReference>
<evidence type="ECO:0000259" key="1">
    <source>
        <dbReference type="Pfam" id="PF01928"/>
    </source>
</evidence>
<dbReference type="RefSeq" id="WP_066883648.1">
    <property type="nucleotide sequence ID" value="NZ_LAXD01000001.1"/>
</dbReference>
<evidence type="ECO:0000313" key="2">
    <source>
        <dbReference type="EMBL" id="KWW98764.1"/>
    </source>
</evidence>
<organism evidence="2 3">
    <name type="scientific">Carbonactinospora thermoautotrophica</name>
    <dbReference type="NCBI Taxonomy" id="1469144"/>
    <lineage>
        <taxon>Bacteria</taxon>
        <taxon>Bacillati</taxon>
        <taxon>Actinomycetota</taxon>
        <taxon>Actinomycetes</taxon>
        <taxon>Kitasatosporales</taxon>
        <taxon>Carbonactinosporaceae</taxon>
        <taxon>Carbonactinospora</taxon>
    </lineage>
</organism>
<proteinExistence type="predicted"/>
<sequence>MSLNTEYEAKVLDIDPDEIASRIIDAGGGHVADRMMRRYVYDIVPGDESKWMRLRDTGSEVTLCVKEIISDAVDGTREAEVAVSDFETTHALLGMLGFTAKAYQENRRSSWLLDGVRLEIDSWPLIPPYLEIEGDSAEQVRDTAKWLGFAVDDLTSENTMAVYRRYGYDLSTISDLRFPS</sequence>
<gene>
    <name evidence="2" type="ORF">LI90_393</name>
</gene>
<accession>A0A132MLN3</accession>
<dbReference type="AlphaFoldDB" id="A0A132MLN3"/>
<name>A0A132MLN3_9ACTN</name>
<dbReference type="EMBL" id="LAXD01000001">
    <property type="protein sequence ID" value="KWW98764.1"/>
    <property type="molecule type" value="Genomic_DNA"/>
</dbReference>
<dbReference type="PATRIC" id="fig|1469144.10.peg.487"/>
<dbReference type="OrthoDB" id="3477915at2"/>
<dbReference type="Gene3D" id="2.40.320.10">
    <property type="entry name" value="Hypothetical Protein Pfu-838710-001"/>
    <property type="match status" value="1"/>
</dbReference>
<evidence type="ECO:0000313" key="3">
    <source>
        <dbReference type="Proteomes" id="UP000070188"/>
    </source>
</evidence>
<keyword evidence="3" id="KW-1185">Reference proteome</keyword>
<feature type="domain" description="CYTH" evidence="1">
    <location>
        <begin position="5"/>
        <end position="145"/>
    </location>
</feature>
<dbReference type="InterPro" id="IPR023577">
    <property type="entry name" value="CYTH_domain"/>
</dbReference>
<dbReference type="SUPFAM" id="SSF55154">
    <property type="entry name" value="CYTH-like phosphatases"/>
    <property type="match status" value="1"/>
</dbReference>
<dbReference type="Proteomes" id="UP000070188">
    <property type="component" value="Unassembled WGS sequence"/>
</dbReference>
<protein>
    <submittedName>
        <fullName evidence="2">Adenylate cyclase</fullName>
    </submittedName>
</protein>
<dbReference type="STRING" id="1469144.LI90_393"/>